<dbReference type="Gene3D" id="3.40.50.10090">
    <property type="match status" value="2"/>
</dbReference>
<accession>A0A8T5UPT0</accession>
<dbReference type="InterPro" id="IPR039793">
    <property type="entry name" value="UROS/Hem4"/>
</dbReference>
<name>A0A8T5UPT0_9EURY</name>
<dbReference type="PANTHER" id="PTHR40082:SF1">
    <property type="entry name" value="BLR5956 PROTEIN"/>
    <property type="match status" value="1"/>
</dbReference>
<dbReference type="CDD" id="cd06578">
    <property type="entry name" value="HemD"/>
    <property type="match status" value="1"/>
</dbReference>
<protein>
    <submittedName>
        <fullName evidence="2">Uroporphyrinogen-III synthase</fullName>
    </submittedName>
</protein>
<dbReference type="RefSeq" id="WP_223791264.1">
    <property type="nucleotide sequence ID" value="NZ_JAIOUQ010000007.1"/>
</dbReference>
<dbReference type="InterPro" id="IPR036108">
    <property type="entry name" value="4pyrrol_syn_uPrphyn_synt_sf"/>
</dbReference>
<reference evidence="3" key="1">
    <citation type="journal article" date="2022" name="Microbiol. Resour. Announc.">
        <title>Draft Genome Sequence of a Methanogenic Archaeon from West Spitsbergen Permafrost.</title>
        <authorList>
            <person name="Trubitsyn V."/>
            <person name="Rivkina E."/>
            <person name="Shcherbakova V."/>
        </authorList>
    </citation>
    <scope>NUCLEOTIDE SEQUENCE [LARGE SCALE GENOMIC DNA]</scope>
    <source>
        <strain evidence="3">VT</strain>
    </source>
</reference>
<dbReference type="EMBL" id="JAIOUQ010000007">
    <property type="protein sequence ID" value="MBZ2165664.1"/>
    <property type="molecule type" value="Genomic_DNA"/>
</dbReference>
<sequence>MKGNEFEGKVIGITRPAERIAEAVNIVEAHGGKAFIAPTLELQVSNSQSLKNLCKMAGKLDWLIFTSPTAIISLFKHCNDLKERLSPDCKIAVIGPRTGKFLEEKGLKVDMVPEDYTAEGLLEVYQGLELNNKLIGLPRTLSARDSLPAGLEKMGAHVFIAEAYKSELPENKDNVENLIKNIINGKIDAVTFTSTLTVQNLLEIAKEEDKERLLEKFRNGNVAVAAIGPVTARPLKEQGIPVLIPEEYTVKAMLEKLMNYMN</sequence>
<dbReference type="GO" id="GO:0006780">
    <property type="term" value="P:uroporphyrinogen III biosynthetic process"/>
    <property type="evidence" value="ECO:0007669"/>
    <property type="project" value="InterPro"/>
</dbReference>
<dbReference type="GO" id="GO:0004852">
    <property type="term" value="F:uroporphyrinogen-III synthase activity"/>
    <property type="evidence" value="ECO:0007669"/>
    <property type="project" value="InterPro"/>
</dbReference>
<feature type="domain" description="Tetrapyrrole biosynthesis uroporphyrinogen III synthase" evidence="1">
    <location>
        <begin position="26"/>
        <end position="255"/>
    </location>
</feature>
<comment type="caution">
    <text evidence="2">The sequence shown here is derived from an EMBL/GenBank/DDBJ whole genome shotgun (WGS) entry which is preliminary data.</text>
</comment>
<dbReference type="Pfam" id="PF02602">
    <property type="entry name" value="HEM4"/>
    <property type="match status" value="1"/>
</dbReference>
<dbReference type="AlphaFoldDB" id="A0A8T5UPT0"/>
<keyword evidence="3" id="KW-1185">Reference proteome</keyword>
<dbReference type="InterPro" id="IPR003754">
    <property type="entry name" value="4pyrrol_synth_uPrphyn_synth"/>
</dbReference>
<evidence type="ECO:0000313" key="3">
    <source>
        <dbReference type="Proteomes" id="UP000825933"/>
    </source>
</evidence>
<dbReference type="PANTHER" id="PTHR40082">
    <property type="entry name" value="BLR5956 PROTEIN"/>
    <property type="match status" value="1"/>
</dbReference>
<organism evidence="2 3">
    <name type="scientific">Methanobacterium spitsbergense</name>
    <dbReference type="NCBI Taxonomy" id="2874285"/>
    <lineage>
        <taxon>Archaea</taxon>
        <taxon>Methanobacteriati</taxon>
        <taxon>Methanobacteriota</taxon>
        <taxon>Methanomada group</taxon>
        <taxon>Methanobacteria</taxon>
        <taxon>Methanobacteriales</taxon>
        <taxon>Methanobacteriaceae</taxon>
        <taxon>Methanobacterium</taxon>
    </lineage>
</organism>
<gene>
    <name evidence="2" type="ORF">K8N75_06380</name>
</gene>
<dbReference type="Proteomes" id="UP000825933">
    <property type="component" value="Unassembled WGS sequence"/>
</dbReference>
<evidence type="ECO:0000259" key="1">
    <source>
        <dbReference type="Pfam" id="PF02602"/>
    </source>
</evidence>
<proteinExistence type="predicted"/>
<dbReference type="SUPFAM" id="SSF69618">
    <property type="entry name" value="HemD-like"/>
    <property type="match status" value="1"/>
</dbReference>
<evidence type="ECO:0000313" key="2">
    <source>
        <dbReference type="EMBL" id="MBZ2165664.1"/>
    </source>
</evidence>